<feature type="domain" description="Glycosyltransferase subfamily 4-like N-terminal" evidence="3">
    <location>
        <begin position="20"/>
        <end position="176"/>
    </location>
</feature>
<keyword evidence="2" id="KW-0808">Transferase</keyword>
<dbReference type="SUPFAM" id="SSF53756">
    <property type="entry name" value="UDP-Glycosyltransferase/glycogen phosphorylase"/>
    <property type="match status" value="1"/>
</dbReference>
<dbReference type="EMBL" id="BMPI01000002">
    <property type="protein sequence ID" value="GGM05608.1"/>
    <property type="molecule type" value="Genomic_DNA"/>
</dbReference>
<dbReference type="Pfam" id="PF13692">
    <property type="entry name" value="Glyco_trans_1_4"/>
    <property type="match status" value="1"/>
</dbReference>
<dbReference type="Pfam" id="PF13439">
    <property type="entry name" value="Glyco_transf_4"/>
    <property type="match status" value="1"/>
</dbReference>
<dbReference type="PANTHER" id="PTHR12526">
    <property type="entry name" value="GLYCOSYLTRANSFERASE"/>
    <property type="match status" value="1"/>
</dbReference>
<dbReference type="Proteomes" id="UP000642070">
    <property type="component" value="Unassembled WGS sequence"/>
</dbReference>
<organism evidence="4 5">
    <name type="scientific">Dactylosporangium sucinum</name>
    <dbReference type="NCBI Taxonomy" id="1424081"/>
    <lineage>
        <taxon>Bacteria</taxon>
        <taxon>Bacillati</taxon>
        <taxon>Actinomycetota</taxon>
        <taxon>Actinomycetes</taxon>
        <taxon>Micromonosporales</taxon>
        <taxon>Micromonosporaceae</taxon>
        <taxon>Dactylosporangium</taxon>
    </lineage>
</organism>
<reference evidence="4" key="2">
    <citation type="submission" date="2020-09" db="EMBL/GenBank/DDBJ databases">
        <authorList>
            <person name="Sun Q."/>
            <person name="Ohkuma M."/>
        </authorList>
    </citation>
    <scope>NUCLEOTIDE SEQUENCE</scope>
    <source>
        <strain evidence="4">JCM 19831</strain>
    </source>
</reference>
<gene>
    <name evidence="4" type="ORF">GCM10007977_003420</name>
</gene>
<reference evidence="4" key="1">
    <citation type="journal article" date="2014" name="Int. J. Syst. Evol. Microbiol.">
        <title>Complete genome sequence of Corynebacterium casei LMG S-19264T (=DSM 44701T), isolated from a smear-ripened cheese.</title>
        <authorList>
            <consortium name="US DOE Joint Genome Institute (JGI-PGF)"/>
            <person name="Walter F."/>
            <person name="Albersmeier A."/>
            <person name="Kalinowski J."/>
            <person name="Ruckert C."/>
        </authorList>
    </citation>
    <scope>NUCLEOTIDE SEQUENCE</scope>
    <source>
        <strain evidence="4">JCM 19831</strain>
    </source>
</reference>
<evidence type="ECO:0000313" key="4">
    <source>
        <dbReference type="EMBL" id="GGM05608.1"/>
    </source>
</evidence>
<evidence type="ECO:0000256" key="2">
    <source>
        <dbReference type="ARBA" id="ARBA00022679"/>
    </source>
</evidence>
<evidence type="ECO:0000256" key="1">
    <source>
        <dbReference type="ARBA" id="ARBA00022676"/>
    </source>
</evidence>
<dbReference type="RefSeq" id="WP_190247872.1">
    <property type="nucleotide sequence ID" value="NZ_BMPI01000002.1"/>
</dbReference>
<dbReference type="AlphaFoldDB" id="A0A917SZM6"/>
<dbReference type="GO" id="GO:0016757">
    <property type="term" value="F:glycosyltransferase activity"/>
    <property type="evidence" value="ECO:0007669"/>
    <property type="project" value="UniProtKB-KW"/>
</dbReference>
<proteinExistence type="predicted"/>
<sequence>MASRPLRVAYVLLREPTYSETFIWSEINAVRAAGAEVAPFFARDRPRGRRAEAVSALRSLLDHPGRVPGQVGRLGASYGARALLASAYATALERDVAAFRPDVVHTHFVNLPTAVAVLVAERLGVPVTALAHAADFLLDGNPGALDRRVAALSHLFVISSAAATQLREKGVDLSRVSHSVVRAAFDGTFTDPPAHRAPGPLRIVTIARLIEKKGIDTAVAAVARLVAAGHPVRYDVYGDGPEGERLRQAVAADPALSGSVMLHGAAAHDVAMRALAGADLAVLPCRPAANGDVDGIPVVLMEAAARGVPVVTTAVSGIPELVTGDAGWLVPPNDAAALAAAIAHAAGAPDEAWRRSAALRARIRSEFAPGLQAQRLLGTWNALVETGVRR</sequence>
<protein>
    <submittedName>
        <fullName evidence="4">Colanic acid biosynthesis glycosyltransferase WcaL</fullName>
    </submittedName>
</protein>
<evidence type="ECO:0000259" key="3">
    <source>
        <dbReference type="Pfam" id="PF13439"/>
    </source>
</evidence>
<name>A0A917SZM6_9ACTN</name>
<evidence type="ECO:0000313" key="5">
    <source>
        <dbReference type="Proteomes" id="UP000642070"/>
    </source>
</evidence>
<keyword evidence="5" id="KW-1185">Reference proteome</keyword>
<keyword evidence="1" id="KW-0328">Glycosyltransferase</keyword>
<accession>A0A917SZM6</accession>
<dbReference type="Gene3D" id="3.40.50.2000">
    <property type="entry name" value="Glycogen Phosphorylase B"/>
    <property type="match status" value="2"/>
</dbReference>
<dbReference type="InterPro" id="IPR028098">
    <property type="entry name" value="Glyco_trans_4-like_N"/>
</dbReference>
<comment type="caution">
    <text evidence="4">The sequence shown here is derived from an EMBL/GenBank/DDBJ whole genome shotgun (WGS) entry which is preliminary data.</text>
</comment>